<feature type="region of interest" description="Disordered" evidence="4">
    <location>
        <begin position="222"/>
        <end position="260"/>
    </location>
</feature>
<evidence type="ECO:0000256" key="1">
    <source>
        <dbReference type="ARBA" id="ARBA00022860"/>
    </source>
</evidence>
<dbReference type="Gene3D" id="1.20.5.190">
    <property type="match status" value="1"/>
</dbReference>
<dbReference type="AlphaFoldDB" id="A0AAN7JYX6"/>
<keyword evidence="1" id="KW-0112">Calmodulin-binding</keyword>
<feature type="domain" description="DUF4005" evidence="5">
    <location>
        <begin position="360"/>
        <end position="422"/>
    </location>
</feature>
<feature type="compositionally biased region" description="Polar residues" evidence="4">
    <location>
        <begin position="44"/>
        <end position="54"/>
    </location>
</feature>
<dbReference type="EMBL" id="JAXIOK010000014">
    <property type="protein sequence ID" value="KAK4755787.1"/>
    <property type="molecule type" value="Genomic_DNA"/>
</dbReference>
<feature type="compositionally biased region" description="Polar residues" evidence="4">
    <location>
        <begin position="70"/>
        <end position="90"/>
    </location>
</feature>
<dbReference type="Pfam" id="PF13178">
    <property type="entry name" value="DUF4005"/>
    <property type="match status" value="1"/>
</dbReference>
<keyword evidence="7" id="KW-1185">Reference proteome</keyword>
<feature type="region of interest" description="Disordered" evidence="4">
    <location>
        <begin position="378"/>
        <end position="422"/>
    </location>
</feature>
<evidence type="ECO:0000256" key="2">
    <source>
        <dbReference type="ARBA" id="ARBA00024341"/>
    </source>
</evidence>
<comment type="similarity">
    <text evidence="2">Belongs to the IQD family.</text>
</comment>
<evidence type="ECO:0000313" key="7">
    <source>
        <dbReference type="Proteomes" id="UP001345219"/>
    </source>
</evidence>
<comment type="subunit">
    <text evidence="3">Binds to multiple calmodulin (CaM) in the presence of Ca(2+) and CaM-like proteins.</text>
</comment>
<dbReference type="CDD" id="cd23767">
    <property type="entry name" value="IQCD"/>
    <property type="match status" value="1"/>
</dbReference>
<reference evidence="6 7" key="1">
    <citation type="journal article" date="2023" name="Hortic Res">
        <title>Pangenome of water caltrop reveals structural variations and asymmetric subgenome divergence after allopolyploidization.</title>
        <authorList>
            <person name="Zhang X."/>
            <person name="Chen Y."/>
            <person name="Wang L."/>
            <person name="Yuan Y."/>
            <person name="Fang M."/>
            <person name="Shi L."/>
            <person name="Lu R."/>
            <person name="Comes H.P."/>
            <person name="Ma Y."/>
            <person name="Chen Y."/>
            <person name="Huang G."/>
            <person name="Zhou Y."/>
            <person name="Zheng Z."/>
            <person name="Qiu Y."/>
        </authorList>
    </citation>
    <scope>NUCLEOTIDE SEQUENCE [LARGE SCALE GENOMIC DNA]</scope>
    <source>
        <tissue evidence="6">Roots</tissue>
    </source>
</reference>
<name>A0AAN7JYX6_9MYRT</name>
<feature type="region of interest" description="Disordered" evidence="4">
    <location>
        <begin position="1"/>
        <end position="90"/>
    </location>
</feature>
<dbReference type="Pfam" id="PF00612">
    <property type="entry name" value="IQ"/>
    <property type="match status" value="2"/>
</dbReference>
<dbReference type="PROSITE" id="PS50096">
    <property type="entry name" value="IQ"/>
    <property type="match status" value="2"/>
</dbReference>
<sequence>MGKTGKWLKNFFTGKKDSTTREKKFREKRAAAAPFADDFTTAANNENYPTTPISTPHPETPKEKSRWSFRRSSATTPRDSNATEATASAQLTPVLQTKSVGSEDQQKQKALAVAADTAAAAADAAVAAAQAAAAVIRLTAATATATPNIMEDAAVVKIQSVFRSYLARKALKALRGLVKLQALVRGHLVRKQAMATLRCMQTLVTLQAKVLAQRRTIEETTRPMIPTPPINRYSTPNSPSRHQTPGHYGGNNRFPEDNGKILEMDMGDFRESRKSTPGRTTDPLVSRPPPFDHHHHYHHHIGIPSPSTMSKLTHQMMLGSGHYYDNYNNYHKSPSATVHDRPQMMIFPDSAATSKYANESLSSFSYDYQLYPNYMANTQSSRAKTRSQSAPRQRPADVPPHFERQPSSRRRQSVEARSGVSIPMAVRMQRSSSNLSSTAAAQNFQYPWSLKLDRSAMSARDSECESVCTFLTSTEHCRSLVGFDVAGARKNKAIGPRY</sequence>
<protein>
    <recommendedName>
        <fullName evidence="5">DUF4005 domain-containing protein</fullName>
    </recommendedName>
</protein>
<dbReference type="SMART" id="SM00015">
    <property type="entry name" value="IQ"/>
    <property type="match status" value="2"/>
</dbReference>
<dbReference type="GO" id="GO:0005516">
    <property type="term" value="F:calmodulin binding"/>
    <property type="evidence" value="ECO:0007669"/>
    <property type="project" value="UniProtKB-KW"/>
</dbReference>
<dbReference type="Proteomes" id="UP001345219">
    <property type="component" value="Chromosome 8"/>
</dbReference>
<feature type="compositionally biased region" description="Polar residues" evidence="4">
    <location>
        <begin position="232"/>
        <end position="243"/>
    </location>
</feature>
<accession>A0AAN7JYX6</accession>
<organism evidence="6 7">
    <name type="scientific">Trapa incisa</name>
    <dbReference type="NCBI Taxonomy" id="236973"/>
    <lineage>
        <taxon>Eukaryota</taxon>
        <taxon>Viridiplantae</taxon>
        <taxon>Streptophyta</taxon>
        <taxon>Embryophyta</taxon>
        <taxon>Tracheophyta</taxon>
        <taxon>Spermatophyta</taxon>
        <taxon>Magnoliopsida</taxon>
        <taxon>eudicotyledons</taxon>
        <taxon>Gunneridae</taxon>
        <taxon>Pentapetalae</taxon>
        <taxon>rosids</taxon>
        <taxon>malvids</taxon>
        <taxon>Myrtales</taxon>
        <taxon>Lythraceae</taxon>
        <taxon>Trapa</taxon>
    </lineage>
</organism>
<feature type="compositionally biased region" description="Low complexity" evidence="4">
    <location>
        <begin position="31"/>
        <end position="43"/>
    </location>
</feature>
<dbReference type="PANTHER" id="PTHR32295:SF45">
    <property type="entry name" value="PROTEIN IQ-DOMAIN 19"/>
    <property type="match status" value="1"/>
</dbReference>
<dbReference type="InterPro" id="IPR000048">
    <property type="entry name" value="IQ_motif_EF-hand-BS"/>
</dbReference>
<dbReference type="InterPro" id="IPR025064">
    <property type="entry name" value="DUF4005"/>
</dbReference>
<feature type="compositionally biased region" description="Basic and acidic residues" evidence="4">
    <location>
        <begin position="14"/>
        <end position="30"/>
    </location>
</feature>
<dbReference type="PANTHER" id="PTHR32295">
    <property type="entry name" value="IQ-DOMAIN 5-RELATED"/>
    <property type="match status" value="1"/>
</dbReference>
<evidence type="ECO:0000313" key="6">
    <source>
        <dbReference type="EMBL" id="KAK4755787.1"/>
    </source>
</evidence>
<proteinExistence type="inferred from homology"/>
<feature type="compositionally biased region" description="Polar residues" evidence="4">
    <location>
        <begin position="378"/>
        <end position="391"/>
    </location>
</feature>
<gene>
    <name evidence="6" type="ORF">SAY87_009544</name>
</gene>
<evidence type="ECO:0000256" key="3">
    <source>
        <dbReference type="ARBA" id="ARBA00024378"/>
    </source>
</evidence>
<evidence type="ECO:0000256" key="4">
    <source>
        <dbReference type="SAM" id="MobiDB-lite"/>
    </source>
</evidence>
<evidence type="ECO:0000259" key="5">
    <source>
        <dbReference type="Pfam" id="PF13178"/>
    </source>
</evidence>
<comment type="caution">
    <text evidence="6">The sequence shown here is derived from an EMBL/GenBank/DDBJ whole genome shotgun (WGS) entry which is preliminary data.</text>
</comment>